<accession>A0A9D9I6S1</accession>
<dbReference type="Pfam" id="PF05258">
    <property type="entry name" value="DciA"/>
    <property type="match status" value="1"/>
</dbReference>
<reference evidence="1" key="1">
    <citation type="submission" date="2020-10" db="EMBL/GenBank/DDBJ databases">
        <authorList>
            <person name="Gilroy R."/>
        </authorList>
    </citation>
    <scope>NUCLEOTIDE SEQUENCE</scope>
    <source>
        <strain evidence="1">B1-15692</strain>
    </source>
</reference>
<evidence type="ECO:0000313" key="1">
    <source>
        <dbReference type="EMBL" id="MBO8467009.1"/>
    </source>
</evidence>
<name>A0A9D9I6S1_9BACT</name>
<organism evidence="1 2">
    <name type="scientific">Candidatus Cryptobacteroides faecipullorum</name>
    <dbReference type="NCBI Taxonomy" id="2840764"/>
    <lineage>
        <taxon>Bacteria</taxon>
        <taxon>Pseudomonadati</taxon>
        <taxon>Bacteroidota</taxon>
        <taxon>Bacteroidia</taxon>
        <taxon>Bacteroidales</taxon>
        <taxon>Candidatus Cryptobacteroides</taxon>
    </lineage>
</organism>
<dbReference type="AlphaFoldDB" id="A0A9D9I6S1"/>
<dbReference type="InterPro" id="IPR007922">
    <property type="entry name" value="DciA-like"/>
</dbReference>
<sequence>MDRPTKSGKGGNPAGRLSRKEAYSMDELVRRFIDEMKLASGLNRQRIFDAWDQASGAARYTSGKYLKNNVLYCSITSSVVRNRLFLQKTRILELMNDFLMKDELFVREEGKTVFVKDIVLR</sequence>
<dbReference type="Proteomes" id="UP000823660">
    <property type="component" value="Unassembled WGS sequence"/>
</dbReference>
<proteinExistence type="predicted"/>
<reference evidence="1" key="2">
    <citation type="journal article" date="2021" name="PeerJ">
        <title>Extensive microbial diversity within the chicken gut microbiome revealed by metagenomics and culture.</title>
        <authorList>
            <person name="Gilroy R."/>
            <person name="Ravi A."/>
            <person name="Getino M."/>
            <person name="Pursley I."/>
            <person name="Horton D.L."/>
            <person name="Alikhan N.F."/>
            <person name="Baker D."/>
            <person name="Gharbi K."/>
            <person name="Hall N."/>
            <person name="Watson M."/>
            <person name="Adriaenssens E.M."/>
            <person name="Foster-Nyarko E."/>
            <person name="Jarju S."/>
            <person name="Secka A."/>
            <person name="Antonio M."/>
            <person name="Oren A."/>
            <person name="Chaudhuri R.R."/>
            <person name="La Ragione R."/>
            <person name="Hildebrand F."/>
            <person name="Pallen M.J."/>
        </authorList>
    </citation>
    <scope>NUCLEOTIDE SEQUENCE</scope>
    <source>
        <strain evidence="1">B1-15692</strain>
    </source>
</reference>
<gene>
    <name evidence="1" type="ORF">IAB99_04505</name>
</gene>
<evidence type="ECO:0000313" key="2">
    <source>
        <dbReference type="Proteomes" id="UP000823660"/>
    </source>
</evidence>
<protein>
    <submittedName>
        <fullName evidence="1">DUF721 domain-containing protein</fullName>
    </submittedName>
</protein>
<dbReference type="EMBL" id="JADIMH010000022">
    <property type="protein sequence ID" value="MBO8467009.1"/>
    <property type="molecule type" value="Genomic_DNA"/>
</dbReference>
<comment type="caution">
    <text evidence="1">The sequence shown here is derived from an EMBL/GenBank/DDBJ whole genome shotgun (WGS) entry which is preliminary data.</text>
</comment>